<accession>A0A6J5EXJ0</accession>
<dbReference type="InterPro" id="IPR007055">
    <property type="entry name" value="BON_dom"/>
</dbReference>
<reference evidence="4 5" key="1">
    <citation type="submission" date="2020-04" db="EMBL/GenBank/DDBJ databases">
        <authorList>
            <person name="De Canck E."/>
        </authorList>
    </citation>
    <scope>NUCLEOTIDE SEQUENCE [LARGE SCALE GENOMIC DNA]</scope>
    <source>
        <strain evidence="4 5">LMG 29542</strain>
    </source>
</reference>
<dbReference type="InterPro" id="IPR051686">
    <property type="entry name" value="Lipoprotein_DolP"/>
</dbReference>
<evidence type="ECO:0000259" key="3">
    <source>
        <dbReference type="PROSITE" id="PS50914"/>
    </source>
</evidence>
<feature type="domain" description="BON" evidence="3">
    <location>
        <begin position="53"/>
        <end position="121"/>
    </location>
</feature>
<keyword evidence="2" id="KW-0732">Signal</keyword>
<sequence>MNTNGISKIIGATLAVAIATCATYAAAQTSVSPPADVSAQRPPAGPPAHRNSSDSALVRDVRRALSRSSGVNSTGIHVTARQGIVTLTGWVPQRSQVERAGSVARSVRGVRSVSNRLTVRTRHGSGS</sequence>
<dbReference type="PANTHER" id="PTHR34606">
    <property type="entry name" value="BON DOMAIN-CONTAINING PROTEIN"/>
    <property type="match status" value="1"/>
</dbReference>
<keyword evidence="5" id="KW-1185">Reference proteome</keyword>
<evidence type="ECO:0000256" key="2">
    <source>
        <dbReference type="SAM" id="SignalP"/>
    </source>
</evidence>
<dbReference type="Gene3D" id="3.30.1340.30">
    <property type="match status" value="1"/>
</dbReference>
<feature type="signal peptide" evidence="2">
    <location>
        <begin position="1"/>
        <end position="27"/>
    </location>
</feature>
<proteinExistence type="predicted"/>
<feature type="region of interest" description="Disordered" evidence="1">
    <location>
        <begin position="29"/>
        <end position="56"/>
    </location>
</feature>
<evidence type="ECO:0000313" key="5">
    <source>
        <dbReference type="Proteomes" id="UP000494363"/>
    </source>
</evidence>
<name>A0A6J5EXJ0_9BURK</name>
<protein>
    <submittedName>
        <fullName evidence="4">Osmotically-inducible protein Y</fullName>
    </submittedName>
</protein>
<dbReference type="Proteomes" id="UP000494363">
    <property type="component" value="Unassembled WGS sequence"/>
</dbReference>
<dbReference type="EMBL" id="CADIKH010000044">
    <property type="protein sequence ID" value="CAB3770167.1"/>
    <property type="molecule type" value="Genomic_DNA"/>
</dbReference>
<dbReference type="PANTHER" id="PTHR34606:SF15">
    <property type="entry name" value="BON DOMAIN-CONTAINING PROTEIN"/>
    <property type="match status" value="1"/>
</dbReference>
<dbReference type="AlphaFoldDB" id="A0A6J5EXJ0"/>
<evidence type="ECO:0000313" key="4">
    <source>
        <dbReference type="EMBL" id="CAB3770167.1"/>
    </source>
</evidence>
<feature type="chain" id="PRO_5027097348" evidence="2">
    <location>
        <begin position="28"/>
        <end position="127"/>
    </location>
</feature>
<evidence type="ECO:0000256" key="1">
    <source>
        <dbReference type="SAM" id="MobiDB-lite"/>
    </source>
</evidence>
<dbReference type="Pfam" id="PF04972">
    <property type="entry name" value="BON"/>
    <property type="match status" value="1"/>
</dbReference>
<organism evidence="4 5">
    <name type="scientific">Paraburkholderia humisilvae</name>
    <dbReference type="NCBI Taxonomy" id="627669"/>
    <lineage>
        <taxon>Bacteria</taxon>
        <taxon>Pseudomonadati</taxon>
        <taxon>Pseudomonadota</taxon>
        <taxon>Betaproteobacteria</taxon>
        <taxon>Burkholderiales</taxon>
        <taxon>Burkholderiaceae</taxon>
        <taxon>Paraburkholderia</taxon>
    </lineage>
</organism>
<dbReference type="PROSITE" id="PS50914">
    <property type="entry name" value="BON"/>
    <property type="match status" value="1"/>
</dbReference>
<gene>
    <name evidence="4" type="primary">osmY_1</name>
    <name evidence="4" type="ORF">LMG29542_06284</name>
</gene>